<name>M7Y227_9BACT</name>
<comment type="caution">
    <text evidence="1">The sequence shown here is derived from an EMBL/GenBank/DDBJ whole genome shotgun (WGS) entry which is preliminary data.</text>
</comment>
<protein>
    <submittedName>
        <fullName evidence="1">Uncharacterized protein</fullName>
    </submittedName>
</protein>
<dbReference type="EMBL" id="AMZY02000020">
    <property type="protein sequence ID" value="EMS31266.1"/>
    <property type="molecule type" value="Genomic_DNA"/>
</dbReference>
<evidence type="ECO:0000313" key="1">
    <source>
        <dbReference type="EMBL" id="EMS31266.1"/>
    </source>
</evidence>
<proteinExistence type="predicted"/>
<gene>
    <name evidence="1" type="ORF">C943_02413</name>
</gene>
<organism evidence="1 2">
    <name type="scientific">Mariniradius saccharolyticus AK6</name>
    <dbReference type="NCBI Taxonomy" id="1239962"/>
    <lineage>
        <taxon>Bacteria</taxon>
        <taxon>Pseudomonadati</taxon>
        <taxon>Bacteroidota</taxon>
        <taxon>Cytophagia</taxon>
        <taxon>Cytophagales</taxon>
        <taxon>Cyclobacteriaceae</taxon>
        <taxon>Mariniradius</taxon>
    </lineage>
</organism>
<reference evidence="1" key="1">
    <citation type="submission" date="2013-01" db="EMBL/GenBank/DDBJ databases">
        <title>Genome assembly of Mariniradius saccharolyticus AK6.</title>
        <authorList>
            <person name="Vaidya B."/>
            <person name="Khatri I."/>
            <person name="Tanuku N.R.S."/>
            <person name="Subramanian S."/>
            <person name="Pinnaka A."/>
        </authorList>
    </citation>
    <scope>NUCLEOTIDE SEQUENCE [LARGE SCALE GENOMIC DNA]</scope>
    <source>
        <strain evidence="1">AK6</strain>
    </source>
</reference>
<evidence type="ECO:0000313" key="2">
    <source>
        <dbReference type="Proteomes" id="UP000010953"/>
    </source>
</evidence>
<accession>M7Y227</accession>
<keyword evidence="2" id="KW-1185">Reference proteome</keyword>
<dbReference type="Proteomes" id="UP000010953">
    <property type="component" value="Unassembled WGS sequence"/>
</dbReference>
<sequence length="53" mass="6208">MKIKSGSNLRIQSSVEAHCLIFLYVEKSDRMKNPFFISQAFYTKNFGKITSFR</sequence>
<dbReference type="STRING" id="1239962.C943_02413"/>
<dbReference type="InParanoid" id="M7Y227"/>
<dbReference type="AlphaFoldDB" id="M7Y227"/>